<dbReference type="SUPFAM" id="SSF51905">
    <property type="entry name" value="FAD/NAD(P)-binding domain"/>
    <property type="match status" value="1"/>
</dbReference>
<dbReference type="Proteomes" id="UP000661025">
    <property type="component" value="Unassembled WGS sequence"/>
</dbReference>
<dbReference type="PRINTS" id="PR00419">
    <property type="entry name" value="ADXRDTASE"/>
</dbReference>
<accession>A0A927L3H6</accession>
<dbReference type="InterPro" id="IPR036188">
    <property type="entry name" value="FAD/NAD-bd_sf"/>
</dbReference>
<evidence type="ECO:0000313" key="1">
    <source>
        <dbReference type="EMBL" id="MBD9725375.1"/>
    </source>
</evidence>
<name>A0A927L3H6_9ACTN</name>
<reference evidence="1" key="1">
    <citation type="submission" date="2020-09" db="EMBL/GenBank/DDBJ databases">
        <title>Streptomyces canutascabiei sp. nov., which causes potato common scab and is distributed across the world.</title>
        <authorList>
            <person name="Nguyen H.P."/>
            <person name="Weisberg A.J."/>
            <person name="Chang J.H."/>
            <person name="Clarke C.R."/>
        </authorList>
    </citation>
    <scope>NUCLEOTIDE SEQUENCE</scope>
    <source>
        <strain evidence="1">ID-01-6.2a</strain>
    </source>
</reference>
<gene>
    <name evidence="1" type="ORF">IHE70_19555</name>
</gene>
<comment type="caution">
    <text evidence="1">The sequence shown here is derived from an EMBL/GenBank/DDBJ whole genome shotgun (WGS) entry which is preliminary data.</text>
</comment>
<protein>
    <submittedName>
        <fullName evidence="1">NAD(P)/FAD-dependent oxidoreductase</fullName>
    </submittedName>
</protein>
<dbReference type="GeneID" id="79936199"/>
<dbReference type="PANTHER" id="PTHR10668:SF105">
    <property type="entry name" value="DEHYDROGENASE-RELATED"/>
    <property type="match status" value="1"/>
</dbReference>
<organism evidence="1 2">
    <name type="scientific">Streptomyces caniscabiei</name>
    <dbReference type="NCBI Taxonomy" id="2746961"/>
    <lineage>
        <taxon>Bacteria</taxon>
        <taxon>Bacillati</taxon>
        <taxon>Actinomycetota</taxon>
        <taxon>Actinomycetes</taxon>
        <taxon>Kitasatosporales</taxon>
        <taxon>Streptomycetaceae</taxon>
        <taxon>Streptomyces</taxon>
    </lineage>
</organism>
<proteinExistence type="predicted"/>
<sequence>MTTAVVVGSGPNGLAAAVLLAREGVEVTVLEAADSIGGGTRTSELTPGLLHDHCSATHPMAVASPFLRGLDLARHGLTWRLPEIDCAHPLDSGEAGVLRRSVRETADGLPEADGRRWRRLFEPLADGFDALADDLMLPLAHVPRHPLRLAAFGARALLPTSTVARRWRSPAARALFGGVAAHAFRPFHLPAGAAVGLTIIAAGHRHGWPVAAGGSRAISDALAAQLGEFGGRIETGVRVRTPADLPPADVVLFDLAPRAVADILGDRLPGRVARAYRRFRHGPGAFKVDFAVEGGVPWTSEAARRAGTVHLGGTFEEIAHTERTIQAGRMPERPFVLVGQQYLADPGRSKGDLHPVWTYAHVPHGYDGDATEAIIGQIERFAPGFRDRVLGMAVRSPAAFADYNPNYVGGDVVTGANTALQLVMRPRVAPDPYRTGVPGMYICSAASPPGAGAHGMCGANAAASALRHLGRRRGRE</sequence>
<dbReference type="Gene3D" id="3.50.50.60">
    <property type="entry name" value="FAD/NAD(P)-binding domain"/>
    <property type="match status" value="1"/>
</dbReference>
<dbReference type="PANTHER" id="PTHR10668">
    <property type="entry name" value="PHYTOENE DEHYDROGENASE"/>
    <property type="match status" value="1"/>
</dbReference>
<evidence type="ECO:0000313" key="2">
    <source>
        <dbReference type="Proteomes" id="UP000661025"/>
    </source>
</evidence>
<dbReference type="AlphaFoldDB" id="A0A927L3H6"/>
<dbReference type="Pfam" id="PF13450">
    <property type="entry name" value="NAD_binding_8"/>
    <property type="match status" value="1"/>
</dbReference>
<dbReference type="RefSeq" id="WP_086801154.1">
    <property type="nucleotide sequence ID" value="NZ_CP119182.1"/>
</dbReference>
<dbReference type="EMBL" id="JACYXT010000007">
    <property type="protein sequence ID" value="MBD9725375.1"/>
    <property type="molecule type" value="Genomic_DNA"/>
</dbReference>